<keyword evidence="1" id="KW-0812">Transmembrane</keyword>
<evidence type="ECO:0000256" key="1">
    <source>
        <dbReference type="SAM" id="Phobius"/>
    </source>
</evidence>
<protein>
    <submittedName>
        <fullName evidence="2">Uncharacterized protein</fullName>
    </submittedName>
</protein>
<dbReference type="Gene3D" id="1.20.1070.10">
    <property type="entry name" value="Rhodopsin 7-helix transmembrane proteins"/>
    <property type="match status" value="1"/>
</dbReference>
<sequence>MIIPRFRLDDYFYMWQVFGYLSLINSYLSTAVNPILYGLMSRKFRQAFKNLFVGKKSLVIEGANHVPTLRTSITANEGLKKLHHQNTF</sequence>
<keyword evidence="1" id="KW-1133">Transmembrane helix</keyword>
<keyword evidence="1" id="KW-0472">Membrane</keyword>
<keyword evidence="3" id="KW-1185">Reference proteome</keyword>
<gene>
    <name evidence="2" type="ORF">RR46_13905</name>
</gene>
<organism evidence="2 3">
    <name type="scientific">Papilio xuthus</name>
    <name type="common">Asian swallowtail butterfly</name>
    <dbReference type="NCBI Taxonomy" id="66420"/>
    <lineage>
        <taxon>Eukaryota</taxon>
        <taxon>Metazoa</taxon>
        <taxon>Ecdysozoa</taxon>
        <taxon>Arthropoda</taxon>
        <taxon>Hexapoda</taxon>
        <taxon>Insecta</taxon>
        <taxon>Pterygota</taxon>
        <taxon>Neoptera</taxon>
        <taxon>Endopterygota</taxon>
        <taxon>Lepidoptera</taxon>
        <taxon>Glossata</taxon>
        <taxon>Ditrysia</taxon>
        <taxon>Papilionoidea</taxon>
        <taxon>Papilionidae</taxon>
        <taxon>Papilioninae</taxon>
        <taxon>Papilio</taxon>
    </lineage>
</organism>
<dbReference type="AlphaFoldDB" id="A0A194PIY7"/>
<dbReference type="EMBL" id="KQ459603">
    <property type="protein sequence ID" value="KPI92684.1"/>
    <property type="molecule type" value="Genomic_DNA"/>
</dbReference>
<dbReference type="Proteomes" id="UP000053268">
    <property type="component" value="Unassembled WGS sequence"/>
</dbReference>
<feature type="transmembrane region" description="Helical" evidence="1">
    <location>
        <begin position="12"/>
        <end position="39"/>
    </location>
</feature>
<name>A0A194PIY7_PAPXU</name>
<evidence type="ECO:0000313" key="2">
    <source>
        <dbReference type="EMBL" id="KPI92684.1"/>
    </source>
</evidence>
<evidence type="ECO:0000313" key="3">
    <source>
        <dbReference type="Proteomes" id="UP000053268"/>
    </source>
</evidence>
<dbReference type="STRING" id="66420.A0A194PIY7"/>
<dbReference type="SUPFAM" id="SSF81321">
    <property type="entry name" value="Family A G protein-coupled receptor-like"/>
    <property type="match status" value="1"/>
</dbReference>
<proteinExistence type="predicted"/>
<accession>A0A194PIY7</accession>
<reference evidence="2 3" key="1">
    <citation type="journal article" date="2015" name="Nat. Commun.">
        <title>Outbred genome sequencing and CRISPR/Cas9 gene editing in butterflies.</title>
        <authorList>
            <person name="Li X."/>
            <person name="Fan D."/>
            <person name="Zhang W."/>
            <person name="Liu G."/>
            <person name="Zhang L."/>
            <person name="Zhao L."/>
            <person name="Fang X."/>
            <person name="Chen L."/>
            <person name="Dong Y."/>
            <person name="Chen Y."/>
            <person name="Ding Y."/>
            <person name="Zhao R."/>
            <person name="Feng M."/>
            <person name="Zhu Y."/>
            <person name="Feng Y."/>
            <person name="Jiang X."/>
            <person name="Zhu D."/>
            <person name="Xiang H."/>
            <person name="Feng X."/>
            <person name="Li S."/>
            <person name="Wang J."/>
            <person name="Zhang G."/>
            <person name="Kronforst M.R."/>
            <person name="Wang W."/>
        </authorList>
    </citation>
    <scope>NUCLEOTIDE SEQUENCE [LARGE SCALE GENOMIC DNA]</scope>
    <source>
        <strain evidence="2">Ya'a_city_454_Px</strain>
        <tissue evidence="2">Whole body</tissue>
    </source>
</reference>